<feature type="region of interest" description="Disordered" evidence="1">
    <location>
        <begin position="1"/>
        <end position="37"/>
    </location>
</feature>
<feature type="compositionally biased region" description="Basic and acidic residues" evidence="1">
    <location>
        <begin position="1"/>
        <end position="11"/>
    </location>
</feature>
<dbReference type="Pfam" id="PF04149">
    <property type="entry name" value="DUF397"/>
    <property type="match status" value="1"/>
</dbReference>
<dbReference type="RefSeq" id="WP_378243861.1">
    <property type="nucleotide sequence ID" value="NZ_JBHSKF010000001.1"/>
</dbReference>
<feature type="compositionally biased region" description="Low complexity" evidence="1">
    <location>
        <begin position="12"/>
        <end position="21"/>
    </location>
</feature>
<gene>
    <name evidence="3" type="ORF">ACFPM7_03680</name>
</gene>
<evidence type="ECO:0000313" key="3">
    <source>
        <dbReference type="EMBL" id="MFC5286140.1"/>
    </source>
</evidence>
<dbReference type="Proteomes" id="UP001596157">
    <property type="component" value="Unassembled WGS sequence"/>
</dbReference>
<dbReference type="EMBL" id="JBHSKF010000001">
    <property type="protein sequence ID" value="MFC5286140.1"/>
    <property type="molecule type" value="Genomic_DNA"/>
</dbReference>
<sequence length="71" mass="7429">MPRFLRAEWGKSSRGSGNNGNCVERAHSGAHAGVRDSKNAEGPMLIVPASALNALVSSSVTQSYGKMSARL</sequence>
<reference evidence="4" key="1">
    <citation type="journal article" date="2019" name="Int. J. Syst. Evol. Microbiol.">
        <title>The Global Catalogue of Microorganisms (GCM) 10K type strain sequencing project: providing services to taxonomists for standard genome sequencing and annotation.</title>
        <authorList>
            <consortium name="The Broad Institute Genomics Platform"/>
            <consortium name="The Broad Institute Genome Sequencing Center for Infectious Disease"/>
            <person name="Wu L."/>
            <person name="Ma J."/>
        </authorList>
    </citation>
    <scope>NUCLEOTIDE SEQUENCE [LARGE SCALE GENOMIC DNA]</scope>
    <source>
        <strain evidence="4">CCUG 59778</strain>
    </source>
</reference>
<name>A0ABW0EJ30_9PSEU</name>
<evidence type="ECO:0000313" key="4">
    <source>
        <dbReference type="Proteomes" id="UP001596157"/>
    </source>
</evidence>
<feature type="domain" description="DUF397" evidence="2">
    <location>
        <begin position="7"/>
        <end position="57"/>
    </location>
</feature>
<accession>A0ABW0EJ30</accession>
<protein>
    <submittedName>
        <fullName evidence="3">DUF397 domain-containing protein</fullName>
    </submittedName>
</protein>
<dbReference type="InterPro" id="IPR007278">
    <property type="entry name" value="DUF397"/>
</dbReference>
<proteinExistence type="predicted"/>
<evidence type="ECO:0000259" key="2">
    <source>
        <dbReference type="Pfam" id="PF04149"/>
    </source>
</evidence>
<evidence type="ECO:0000256" key="1">
    <source>
        <dbReference type="SAM" id="MobiDB-lite"/>
    </source>
</evidence>
<keyword evidence="4" id="KW-1185">Reference proteome</keyword>
<organism evidence="3 4">
    <name type="scientific">Actinokineospora guangxiensis</name>
    <dbReference type="NCBI Taxonomy" id="1490288"/>
    <lineage>
        <taxon>Bacteria</taxon>
        <taxon>Bacillati</taxon>
        <taxon>Actinomycetota</taxon>
        <taxon>Actinomycetes</taxon>
        <taxon>Pseudonocardiales</taxon>
        <taxon>Pseudonocardiaceae</taxon>
        <taxon>Actinokineospora</taxon>
    </lineage>
</organism>
<comment type="caution">
    <text evidence="3">The sequence shown here is derived from an EMBL/GenBank/DDBJ whole genome shotgun (WGS) entry which is preliminary data.</text>
</comment>